<accession>A0A0K2SWI9</accession>
<dbReference type="AlphaFoldDB" id="A0A0K2SWI9"/>
<reference evidence="1" key="1">
    <citation type="submission" date="2014-05" db="EMBL/GenBank/DDBJ databases">
        <authorList>
            <person name="Chronopoulou M."/>
        </authorList>
    </citation>
    <scope>NUCLEOTIDE SEQUENCE</scope>
    <source>
        <tissue evidence="1">Whole organism</tissue>
    </source>
</reference>
<evidence type="ECO:0000313" key="1">
    <source>
        <dbReference type="EMBL" id="CDW18143.1"/>
    </source>
</evidence>
<dbReference type="EMBL" id="HACA01000782">
    <property type="protein sequence ID" value="CDW18143.1"/>
    <property type="molecule type" value="Transcribed_RNA"/>
</dbReference>
<sequence length="57" mass="6564">MMMKSSNSTLHTYLPSPDQDIRFRIVLELDGPCISLLRDVSTIASKLFFKFFPSIVR</sequence>
<proteinExistence type="predicted"/>
<name>A0A0K2SWI9_LEPSM</name>
<organism evidence="1">
    <name type="scientific">Lepeophtheirus salmonis</name>
    <name type="common">Salmon louse</name>
    <name type="synonym">Caligus salmonis</name>
    <dbReference type="NCBI Taxonomy" id="72036"/>
    <lineage>
        <taxon>Eukaryota</taxon>
        <taxon>Metazoa</taxon>
        <taxon>Ecdysozoa</taxon>
        <taxon>Arthropoda</taxon>
        <taxon>Crustacea</taxon>
        <taxon>Multicrustacea</taxon>
        <taxon>Hexanauplia</taxon>
        <taxon>Copepoda</taxon>
        <taxon>Siphonostomatoida</taxon>
        <taxon>Caligidae</taxon>
        <taxon>Lepeophtheirus</taxon>
    </lineage>
</organism>
<protein>
    <submittedName>
        <fullName evidence="1">Uncharacterized protein</fullName>
    </submittedName>
</protein>